<dbReference type="AlphaFoldDB" id="A0A9W7CUR7"/>
<gene>
    <name evidence="2" type="ORF">Plil01_001691100</name>
</gene>
<accession>A0A9W7CUR7</accession>
<dbReference type="OrthoDB" id="127716at2759"/>
<name>A0A9W7CUR7_9STRA</name>
<keyword evidence="3" id="KW-1185">Reference proteome</keyword>
<protein>
    <submittedName>
        <fullName evidence="2">Unnamed protein product</fullName>
    </submittedName>
</protein>
<proteinExistence type="predicted"/>
<sequence>MLSDKLRCGTLKFIVIPPLICQYVLGHGATSCSQHELILDFASFPTSQLHATNGTFAGTVEVAQDEVAKWSAKVVTTTSPEQQDAGDDDLLSIPLGQHHPTPPPVRKNFTALDDLILLRAVNMMKPWEAPKGTLNGIMKSFEKIACTCQKMNGFVQDKPGTALRTRFDKLVRQHRDAEVVAKRASGNVEEYNKRYRLLQDIITRMDDWNQRREDEKSLERAKSDGIEASGALMRRLAMGELEQELLGEDELEDNSKDTEESSSGTETSVLRVAGFWYCVPVTGQPKPVQSEPTLITPPRITPLLIMPPVGTRL</sequence>
<evidence type="ECO:0000313" key="2">
    <source>
        <dbReference type="EMBL" id="GMF44065.1"/>
    </source>
</evidence>
<evidence type="ECO:0000313" key="3">
    <source>
        <dbReference type="Proteomes" id="UP001165083"/>
    </source>
</evidence>
<evidence type="ECO:0000256" key="1">
    <source>
        <dbReference type="SAM" id="MobiDB-lite"/>
    </source>
</evidence>
<comment type="caution">
    <text evidence="2">The sequence shown here is derived from an EMBL/GenBank/DDBJ whole genome shotgun (WGS) entry which is preliminary data.</text>
</comment>
<feature type="region of interest" description="Disordered" evidence="1">
    <location>
        <begin position="247"/>
        <end position="266"/>
    </location>
</feature>
<dbReference type="Proteomes" id="UP001165083">
    <property type="component" value="Unassembled WGS sequence"/>
</dbReference>
<dbReference type="PANTHER" id="PTHR37558">
    <property type="entry name" value="HTH CENPB-TYPE DOMAIN-CONTAINING PROTEIN"/>
    <property type="match status" value="1"/>
</dbReference>
<dbReference type="EMBL" id="BSXW01002862">
    <property type="protein sequence ID" value="GMF44065.1"/>
    <property type="molecule type" value="Genomic_DNA"/>
</dbReference>
<dbReference type="PANTHER" id="PTHR37558:SF1">
    <property type="entry name" value="HTH CENPB-TYPE DOMAIN-CONTAINING PROTEIN"/>
    <property type="match status" value="1"/>
</dbReference>
<organism evidence="2 3">
    <name type="scientific">Phytophthora lilii</name>
    <dbReference type="NCBI Taxonomy" id="2077276"/>
    <lineage>
        <taxon>Eukaryota</taxon>
        <taxon>Sar</taxon>
        <taxon>Stramenopiles</taxon>
        <taxon>Oomycota</taxon>
        <taxon>Peronosporomycetes</taxon>
        <taxon>Peronosporales</taxon>
        <taxon>Peronosporaceae</taxon>
        <taxon>Phytophthora</taxon>
    </lineage>
</organism>
<dbReference type="PROSITE" id="PS51257">
    <property type="entry name" value="PROKAR_LIPOPROTEIN"/>
    <property type="match status" value="1"/>
</dbReference>
<reference evidence="2" key="1">
    <citation type="submission" date="2023-04" db="EMBL/GenBank/DDBJ databases">
        <title>Phytophthora lilii NBRC 32176.</title>
        <authorList>
            <person name="Ichikawa N."/>
            <person name="Sato H."/>
            <person name="Tonouchi N."/>
        </authorList>
    </citation>
    <scope>NUCLEOTIDE SEQUENCE</scope>
    <source>
        <strain evidence="2">NBRC 32176</strain>
    </source>
</reference>